<dbReference type="PRINTS" id="PR00783">
    <property type="entry name" value="MINTRINSICP"/>
</dbReference>
<evidence type="ECO:0000313" key="12">
    <source>
        <dbReference type="Proteomes" id="UP000217199"/>
    </source>
</evidence>
<dbReference type="SUPFAM" id="SSF81338">
    <property type="entry name" value="Aquaporin-like"/>
    <property type="match status" value="1"/>
</dbReference>
<comment type="caution">
    <text evidence="11">The sequence shown here is derived from an EMBL/GenBank/DDBJ whole genome shotgun (WGS) entry which is preliminary data.</text>
</comment>
<evidence type="ECO:0000256" key="10">
    <source>
        <dbReference type="SAM" id="Phobius"/>
    </source>
</evidence>
<keyword evidence="3 8" id="KW-0813">Transport</keyword>
<feature type="transmembrane region" description="Helical" evidence="10">
    <location>
        <begin position="73"/>
        <end position="91"/>
    </location>
</feature>
<keyword evidence="5" id="KW-0677">Repeat</keyword>
<dbReference type="PANTHER" id="PTHR43829:SF14">
    <property type="entry name" value="AQUAPORIN 3"/>
    <property type="match status" value="1"/>
</dbReference>
<dbReference type="GO" id="GO:0015250">
    <property type="term" value="F:water channel activity"/>
    <property type="evidence" value="ECO:0007669"/>
    <property type="project" value="TreeGrafter"/>
</dbReference>
<reference evidence="11 12" key="1">
    <citation type="journal article" date="2017" name="Mol. Ecol.">
        <title>Comparative and population genomic landscape of Phellinus noxius: A hypervariable fungus causing root rot in trees.</title>
        <authorList>
            <person name="Chung C.L."/>
            <person name="Lee T.J."/>
            <person name="Akiba M."/>
            <person name="Lee H.H."/>
            <person name="Kuo T.H."/>
            <person name="Liu D."/>
            <person name="Ke H.M."/>
            <person name="Yokoi T."/>
            <person name="Roa M.B."/>
            <person name="Lu M.J."/>
            <person name="Chang Y.Y."/>
            <person name="Ann P.J."/>
            <person name="Tsai J.N."/>
            <person name="Chen C.Y."/>
            <person name="Tzean S.S."/>
            <person name="Ota Y."/>
            <person name="Hattori T."/>
            <person name="Sahashi N."/>
            <person name="Liou R.F."/>
            <person name="Kikuchi T."/>
            <person name="Tsai I.J."/>
        </authorList>
    </citation>
    <scope>NUCLEOTIDE SEQUENCE [LARGE SCALE GENOMIC DNA]</scope>
    <source>
        <strain evidence="11 12">FFPRI411160</strain>
    </source>
</reference>
<dbReference type="InterPro" id="IPR000425">
    <property type="entry name" value="MIP"/>
</dbReference>
<dbReference type="AlphaFoldDB" id="A0A286U900"/>
<evidence type="ECO:0000256" key="4">
    <source>
        <dbReference type="ARBA" id="ARBA00022692"/>
    </source>
</evidence>
<sequence>MHDEEPKFIHIGQIVQRPAFMRSWERKRHTQAHWLIECIAEFTGVFLYCYAGIGSQASMVMGAIADEPYLGSLLQVGLAYGVGIVLAVTICSGTSNGHFNPCITITFALFKGFPWKKVPRYIISQILGGFVACLIVYLQWRNNILALETALEAAGKLDAIQFTPSGPAGIFGMYAQPGANLGVVFANEFFVDFILALTIFSCIDPSNFFCPPSVVPYTIGLAYAMAVWSYSPNGLAANTARDLGGRLAALAIWQDTRAGGGSYAAIAALTNIGATVLAAVVYEVVFFDSYRVLPPAQRDYLFGHKAHALQADEAYGTNNAAAHPLRHPHDPHRHDQAELASTSSHDKVNYEHKV</sequence>
<evidence type="ECO:0000256" key="9">
    <source>
        <dbReference type="SAM" id="MobiDB-lite"/>
    </source>
</evidence>
<feature type="transmembrane region" description="Helical" evidence="10">
    <location>
        <begin position="121"/>
        <end position="140"/>
    </location>
</feature>
<feature type="region of interest" description="Disordered" evidence="9">
    <location>
        <begin position="320"/>
        <end position="354"/>
    </location>
</feature>
<keyword evidence="7 10" id="KW-0472">Membrane</keyword>
<dbReference type="InterPro" id="IPR050363">
    <property type="entry name" value="MIP/Aquaporin"/>
</dbReference>
<evidence type="ECO:0000256" key="5">
    <source>
        <dbReference type="ARBA" id="ARBA00022737"/>
    </source>
</evidence>
<name>A0A286U900_9AGAM</name>
<dbReference type="InterPro" id="IPR023271">
    <property type="entry name" value="Aquaporin-like"/>
</dbReference>
<feature type="transmembrane region" description="Helical" evidence="10">
    <location>
        <begin position="214"/>
        <end position="231"/>
    </location>
</feature>
<dbReference type="STRING" id="2282107.A0A286U900"/>
<dbReference type="PANTHER" id="PTHR43829">
    <property type="entry name" value="AQUAPORIN OR AQUAGLYCEROPORIN RELATED"/>
    <property type="match status" value="1"/>
</dbReference>
<dbReference type="InParanoid" id="A0A286U900"/>
<organism evidence="11 12">
    <name type="scientific">Pyrrhoderma noxium</name>
    <dbReference type="NCBI Taxonomy" id="2282107"/>
    <lineage>
        <taxon>Eukaryota</taxon>
        <taxon>Fungi</taxon>
        <taxon>Dikarya</taxon>
        <taxon>Basidiomycota</taxon>
        <taxon>Agaricomycotina</taxon>
        <taxon>Agaricomycetes</taxon>
        <taxon>Hymenochaetales</taxon>
        <taxon>Hymenochaetaceae</taxon>
        <taxon>Pyrrhoderma</taxon>
    </lineage>
</organism>
<evidence type="ECO:0000313" key="11">
    <source>
        <dbReference type="EMBL" id="PAV16040.1"/>
    </source>
</evidence>
<accession>A0A286U900</accession>
<proteinExistence type="inferred from homology"/>
<evidence type="ECO:0000256" key="2">
    <source>
        <dbReference type="ARBA" id="ARBA00006175"/>
    </source>
</evidence>
<dbReference type="OrthoDB" id="3222at2759"/>
<dbReference type="EMBL" id="NBII01000008">
    <property type="protein sequence ID" value="PAV16040.1"/>
    <property type="molecule type" value="Genomic_DNA"/>
</dbReference>
<keyword evidence="4 8" id="KW-0812">Transmembrane</keyword>
<feature type="compositionally biased region" description="Basic and acidic residues" evidence="9">
    <location>
        <begin position="344"/>
        <end position="354"/>
    </location>
</feature>
<evidence type="ECO:0000256" key="6">
    <source>
        <dbReference type="ARBA" id="ARBA00022989"/>
    </source>
</evidence>
<keyword evidence="12" id="KW-1185">Reference proteome</keyword>
<feature type="transmembrane region" description="Helical" evidence="10">
    <location>
        <begin position="181"/>
        <end position="202"/>
    </location>
</feature>
<evidence type="ECO:0000256" key="1">
    <source>
        <dbReference type="ARBA" id="ARBA00004141"/>
    </source>
</evidence>
<comment type="subcellular location">
    <subcellularLocation>
        <location evidence="1">Membrane</location>
        <topology evidence="1">Multi-pass membrane protein</topology>
    </subcellularLocation>
</comment>
<dbReference type="Proteomes" id="UP000217199">
    <property type="component" value="Unassembled WGS sequence"/>
</dbReference>
<feature type="transmembrane region" description="Helical" evidence="10">
    <location>
        <begin position="32"/>
        <end position="53"/>
    </location>
</feature>
<dbReference type="GO" id="GO:0015254">
    <property type="term" value="F:glycerol channel activity"/>
    <property type="evidence" value="ECO:0007669"/>
    <property type="project" value="TreeGrafter"/>
</dbReference>
<protein>
    <submittedName>
        <fullName evidence="11">Aquaporin</fullName>
    </submittedName>
</protein>
<dbReference type="Pfam" id="PF00230">
    <property type="entry name" value="MIP"/>
    <property type="match status" value="1"/>
</dbReference>
<comment type="similarity">
    <text evidence="2 8">Belongs to the MIP/aquaporin (TC 1.A.8) family.</text>
</comment>
<feature type="transmembrane region" description="Helical" evidence="10">
    <location>
        <begin position="263"/>
        <end position="285"/>
    </location>
</feature>
<dbReference type="GO" id="GO:0005886">
    <property type="term" value="C:plasma membrane"/>
    <property type="evidence" value="ECO:0007669"/>
    <property type="project" value="TreeGrafter"/>
</dbReference>
<evidence type="ECO:0000256" key="7">
    <source>
        <dbReference type="ARBA" id="ARBA00023136"/>
    </source>
</evidence>
<dbReference type="Gene3D" id="1.20.1080.10">
    <property type="entry name" value="Glycerol uptake facilitator protein"/>
    <property type="match status" value="1"/>
</dbReference>
<evidence type="ECO:0000256" key="3">
    <source>
        <dbReference type="ARBA" id="ARBA00022448"/>
    </source>
</evidence>
<gene>
    <name evidence="11" type="ORF">PNOK_0766000</name>
</gene>
<evidence type="ECO:0000256" key="8">
    <source>
        <dbReference type="RuleBase" id="RU000477"/>
    </source>
</evidence>
<keyword evidence="6 10" id="KW-1133">Transmembrane helix</keyword>